<dbReference type="OrthoDB" id="2664949at2"/>
<dbReference type="RefSeq" id="WP_079421285.1">
    <property type="nucleotide sequence ID" value="NZ_MBTG01000072.1"/>
</dbReference>
<evidence type="ECO:0000313" key="2">
    <source>
        <dbReference type="Proteomes" id="UP000190626"/>
    </source>
</evidence>
<dbReference type="EMBL" id="MBTG01000072">
    <property type="protein sequence ID" value="OPH46961.1"/>
    <property type="molecule type" value="Genomic_DNA"/>
</dbReference>
<reference evidence="2" key="1">
    <citation type="submission" date="2016-07" db="EMBL/GenBank/DDBJ databases">
        <authorList>
            <person name="Florea S."/>
            <person name="Webb J.S."/>
            <person name="Jaromczyk J."/>
            <person name="Schardl C.L."/>
        </authorList>
    </citation>
    <scope>NUCLEOTIDE SEQUENCE [LARGE SCALE GENOMIC DNA]</scope>
    <source>
        <strain evidence="2">CY1</strain>
    </source>
</reference>
<accession>A0A1V4H6W9</accession>
<dbReference type="AlphaFoldDB" id="A0A1V4H6W9"/>
<gene>
    <name evidence="1" type="ORF">BC351_13655</name>
</gene>
<keyword evidence="2" id="KW-1185">Reference proteome</keyword>
<dbReference type="STRING" id="1469647.BC351_13655"/>
<sequence length="108" mass="12712">MDFLNSSLAMVTNQGIIFRENKYTCPLAISEQWFSLNSPYYLLKIPVVYREENNTLSIILDTGDLIKVQLLSDSKKLAKTDLEEYYLKLNQLKLEKNKRKPLLLKRKR</sequence>
<comment type="caution">
    <text evidence="1">The sequence shown here is derived from an EMBL/GenBank/DDBJ whole genome shotgun (WGS) entry which is preliminary data.</text>
</comment>
<proteinExistence type="predicted"/>
<evidence type="ECO:0000313" key="1">
    <source>
        <dbReference type="EMBL" id="OPH46961.1"/>
    </source>
</evidence>
<name>A0A1V4H6W9_9BACL</name>
<protein>
    <submittedName>
        <fullName evidence="1">Uncharacterized protein</fullName>
    </submittedName>
</protein>
<organism evidence="1 2">
    <name type="scientific">Paenibacillus ferrarius</name>
    <dbReference type="NCBI Taxonomy" id="1469647"/>
    <lineage>
        <taxon>Bacteria</taxon>
        <taxon>Bacillati</taxon>
        <taxon>Bacillota</taxon>
        <taxon>Bacilli</taxon>
        <taxon>Bacillales</taxon>
        <taxon>Paenibacillaceae</taxon>
        <taxon>Paenibacillus</taxon>
    </lineage>
</organism>
<dbReference type="Proteomes" id="UP000190626">
    <property type="component" value="Unassembled WGS sequence"/>
</dbReference>